<dbReference type="AlphaFoldDB" id="X0XRX5"/>
<reference evidence="1" key="1">
    <citation type="journal article" date="2014" name="Front. Microbiol.">
        <title>High frequency of phylogenetically diverse reductive dehalogenase-homologous genes in deep subseafloor sedimentary metagenomes.</title>
        <authorList>
            <person name="Kawai M."/>
            <person name="Futagami T."/>
            <person name="Toyoda A."/>
            <person name="Takaki Y."/>
            <person name="Nishi S."/>
            <person name="Hori S."/>
            <person name="Arai W."/>
            <person name="Tsubouchi T."/>
            <person name="Morono Y."/>
            <person name="Uchiyama I."/>
            <person name="Ito T."/>
            <person name="Fujiyama A."/>
            <person name="Inagaki F."/>
            <person name="Takami H."/>
        </authorList>
    </citation>
    <scope>NUCLEOTIDE SEQUENCE</scope>
    <source>
        <strain evidence="1">Expedition CK06-06</strain>
    </source>
</reference>
<proteinExistence type="predicted"/>
<feature type="non-terminal residue" evidence="1">
    <location>
        <position position="41"/>
    </location>
</feature>
<comment type="caution">
    <text evidence="1">The sequence shown here is derived from an EMBL/GenBank/DDBJ whole genome shotgun (WGS) entry which is preliminary data.</text>
</comment>
<dbReference type="EMBL" id="BARS01041977">
    <property type="protein sequence ID" value="GAG38077.1"/>
    <property type="molecule type" value="Genomic_DNA"/>
</dbReference>
<name>X0XRX5_9ZZZZ</name>
<gene>
    <name evidence="1" type="ORF">S01H1_63748</name>
</gene>
<evidence type="ECO:0000313" key="1">
    <source>
        <dbReference type="EMBL" id="GAG38077.1"/>
    </source>
</evidence>
<protein>
    <submittedName>
        <fullName evidence="1">Uncharacterized protein</fullName>
    </submittedName>
</protein>
<accession>X0XRX5</accession>
<sequence>MPKTKTREITITESKGVFSIFKKPGTSKKDYDFEGRANSGL</sequence>
<organism evidence="1">
    <name type="scientific">marine sediment metagenome</name>
    <dbReference type="NCBI Taxonomy" id="412755"/>
    <lineage>
        <taxon>unclassified sequences</taxon>
        <taxon>metagenomes</taxon>
        <taxon>ecological metagenomes</taxon>
    </lineage>
</organism>